<name>A0A5P0YQY3_9ACTN</name>
<comment type="catalytic activity">
    <reaction evidence="1">
        <text>coproporphyrinogen III + 3 O2 = coproporphyrin III + 3 H2O2</text>
        <dbReference type="Rhea" id="RHEA:43436"/>
        <dbReference type="ChEBI" id="CHEBI:15379"/>
        <dbReference type="ChEBI" id="CHEBI:16240"/>
        <dbReference type="ChEBI" id="CHEBI:57309"/>
        <dbReference type="ChEBI" id="CHEBI:131725"/>
        <dbReference type="EC" id="1.3.3.15"/>
    </reaction>
    <physiologicalReaction direction="left-to-right" evidence="1">
        <dbReference type="Rhea" id="RHEA:43437"/>
    </physiologicalReaction>
</comment>
<evidence type="ECO:0000259" key="13">
    <source>
        <dbReference type="Pfam" id="PF01593"/>
    </source>
</evidence>
<dbReference type="SUPFAM" id="SSF51905">
    <property type="entry name" value="FAD/NAD(P)-binding domain"/>
    <property type="match status" value="1"/>
</dbReference>
<dbReference type="InterPro" id="IPR004572">
    <property type="entry name" value="Protoporphyrinogen_oxidase"/>
</dbReference>
<evidence type="ECO:0000256" key="12">
    <source>
        <dbReference type="RuleBase" id="RU364052"/>
    </source>
</evidence>
<keyword evidence="10 12" id="KW-0560">Oxidoreductase</keyword>
<evidence type="ECO:0000313" key="16">
    <source>
        <dbReference type="Proteomes" id="UP000320857"/>
    </source>
</evidence>
<evidence type="ECO:0000256" key="7">
    <source>
        <dbReference type="ARBA" id="ARBA00019046"/>
    </source>
</evidence>
<evidence type="ECO:0000256" key="4">
    <source>
        <dbReference type="ARBA" id="ARBA00004744"/>
    </source>
</evidence>
<dbReference type="InterPro" id="IPR002937">
    <property type="entry name" value="Amino_oxidase"/>
</dbReference>
<dbReference type="Gene3D" id="3.90.660.20">
    <property type="entry name" value="Protoporphyrinogen oxidase, mitochondrial, domain 2"/>
    <property type="match status" value="1"/>
</dbReference>
<keyword evidence="12" id="KW-0963">Cytoplasm</keyword>
<dbReference type="PANTHER" id="PTHR42923:SF3">
    <property type="entry name" value="PROTOPORPHYRINOGEN OXIDASE"/>
    <property type="match status" value="1"/>
</dbReference>
<evidence type="ECO:0000256" key="1">
    <source>
        <dbReference type="ARBA" id="ARBA00001755"/>
    </source>
</evidence>
<reference evidence="17" key="2">
    <citation type="submission" date="2020-05" db="EMBL/GenBank/DDBJ databases">
        <title>Classification of alakaliphilic streptomycetes isolated from an alkaline soil next to Lonar Crater, India and a proposal for the recognition of Streptomyces alkaliterrae sp. nov.</title>
        <authorList>
            <person name="Golinska P."/>
        </authorList>
    </citation>
    <scope>NUCLEOTIDE SEQUENCE [LARGE SCALE GENOMIC DNA]</scope>
    <source>
        <strain evidence="17">OF8</strain>
    </source>
</reference>
<dbReference type="SUPFAM" id="SSF54373">
    <property type="entry name" value="FAD-linked reductases, C-terminal domain"/>
    <property type="match status" value="1"/>
</dbReference>
<dbReference type="PANTHER" id="PTHR42923">
    <property type="entry name" value="PROTOPORPHYRINOGEN OXIDASE"/>
    <property type="match status" value="1"/>
</dbReference>
<dbReference type="GO" id="GO:0004729">
    <property type="term" value="F:oxygen-dependent protoporphyrinogen oxidase activity"/>
    <property type="evidence" value="ECO:0007669"/>
    <property type="project" value="UniProtKB-UniRule"/>
</dbReference>
<dbReference type="Proteomes" id="UP000517765">
    <property type="component" value="Unassembled WGS sequence"/>
</dbReference>
<sequence>MSAPPADRRPDADVLVLGAGVAGLAAAHRLALGGARVAVLEADVRVGGKLLRGEIAGCAVDLGAESMLARRPEAVELARAVGLGAALRPPAVFGGALWTRGEIRPMPKGHLMGVPGDPAAVAGVISPDGLARIAEDSSRPATPLGEDVSIGEYVAERLGPEVVDRLVEPLLGGVYAGDARRISLRATLPQLFEAARAEPSLLAAVRAVQRSAASAVAPEGAAAEGAATRTAETSAPPVFLGIEGGVGRLPEAVAASVRAAGGTVHTGVAARALRRTPDGWLVECPDGPRTARAVVVALPAGPAARLLRETAPTAAAELERVEYASMALCTLAFRRADLADVPRGSGFLVPPVDGHTIKAATFSGNKWQWVADQDPELFLLRTSVGRIGEPALLERDDDELVRLSLHDLREATGLAAGPVASLVTRWHAGLPQYPVGHLDAVGRIRRAVEGLPGLAVCGAAYGGVGIPACVADAHRAADRVRPPAGGG</sequence>
<dbReference type="Pfam" id="PF01593">
    <property type="entry name" value="Amino_oxidase"/>
    <property type="match status" value="1"/>
</dbReference>
<reference evidence="14" key="3">
    <citation type="journal article" name="Syst. Appl. Microbiol.">
        <title>Streptomyces alkaliterrae sp. nov., isolated from an alkaline soil, and emended descriptions of Streptomyces alkaliphilus, Streptomyces calidiresistens and Streptomyces durbertensis.</title>
        <authorList>
            <person name="Swiecimska M."/>
            <person name="Golinska P."/>
            <person name="Nouioui I."/>
            <person name="Wypij M."/>
            <person name="Rai M."/>
            <person name="Sangal V."/>
            <person name="Goodfellow M."/>
        </authorList>
    </citation>
    <scope>NUCLEOTIDE SEQUENCE</scope>
    <source>
        <strain evidence="14">OF8</strain>
    </source>
</reference>
<dbReference type="AlphaFoldDB" id="A0A5P0YQY3"/>
<dbReference type="EMBL" id="JABJXA010000123">
    <property type="protein sequence ID" value="MBB1260847.1"/>
    <property type="molecule type" value="Genomic_DNA"/>
</dbReference>
<accession>A0A5P0YQY3</accession>
<comment type="similarity">
    <text evidence="5 12">Belongs to the protoporphyrinogen/coproporphyrinogen oxidase family. Coproporphyrinogen III oxidase subfamily.</text>
</comment>
<keyword evidence="16" id="KW-1185">Reference proteome</keyword>
<evidence type="ECO:0000256" key="5">
    <source>
        <dbReference type="ARBA" id="ARBA00008310"/>
    </source>
</evidence>
<dbReference type="EC" id="1.3.3.15" evidence="6 12"/>
<evidence type="ECO:0000313" key="15">
    <source>
        <dbReference type="EMBL" id="MQS02716.1"/>
    </source>
</evidence>
<keyword evidence="11 12" id="KW-0350">Heme biosynthesis</keyword>
<evidence type="ECO:0000256" key="9">
    <source>
        <dbReference type="ARBA" id="ARBA00022827"/>
    </source>
</evidence>
<evidence type="ECO:0000256" key="10">
    <source>
        <dbReference type="ARBA" id="ARBA00023002"/>
    </source>
</evidence>
<evidence type="ECO:0000313" key="14">
    <source>
        <dbReference type="EMBL" id="MBB1260847.1"/>
    </source>
</evidence>
<proteinExistence type="inferred from homology"/>
<dbReference type="Gene3D" id="3.50.50.60">
    <property type="entry name" value="FAD/NAD(P)-binding domain"/>
    <property type="match status" value="1"/>
</dbReference>
<dbReference type="Proteomes" id="UP000320857">
    <property type="component" value="Unassembled WGS sequence"/>
</dbReference>
<feature type="domain" description="Amine oxidase" evidence="13">
    <location>
        <begin position="21"/>
        <end position="480"/>
    </location>
</feature>
<keyword evidence="8 12" id="KW-0285">Flavoprotein</keyword>
<dbReference type="GO" id="GO:0006783">
    <property type="term" value="P:heme biosynthetic process"/>
    <property type="evidence" value="ECO:0007669"/>
    <property type="project" value="UniProtKB-UniRule"/>
</dbReference>
<dbReference type="InterPro" id="IPR036188">
    <property type="entry name" value="FAD/NAD-bd_sf"/>
</dbReference>
<dbReference type="InterPro" id="IPR050464">
    <property type="entry name" value="Zeta_carotene_desat/Oxidored"/>
</dbReference>
<dbReference type="RefSeq" id="WP_143648168.1">
    <property type="nucleotide sequence ID" value="NZ_JABJXA010000123.1"/>
</dbReference>
<dbReference type="Gene3D" id="1.10.3110.10">
    <property type="entry name" value="protoporphyrinogen ix oxidase, domain 3"/>
    <property type="match status" value="1"/>
</dbReference>
<protein>
    <recommendedName>
        <fullName evidence="7 12">Coproporphyrinogen III oxidase</fullName>
        <ecNumber evidence="6 12">1.3.3.15</ecNumber>
    </recommendedName>
</protein>
<keyword evidence="9 12" id="KW-0274">FAD</keyword>
<comment type="caution">
    <text evidence="15">The sequence shown here is derived from an EMBL/GenBank/DDBJ whole genome shotgun (WGS) entry which is preliminary data.</text>
</comment>
<evidence type="ECO:0000313" key="17">
    <source>
        <dbReference type="Proteomes" id="UP000517765"/>
    </source>
</evidence>
<comment type="cofactor">
    <cofactor evidence="2 12">
        <name>FAD</name>
        <dbReference type="ChEBI" id="CHEBI:57692"/>
    </cofactor>
</comment>
<dbReference type="OrthoDB" id="4496419at2"/>
<evidence type="ECO:0000256" key="6">
    <source>
        <dbReference type="ARBA" id="ARBA00012402"/>
    </source>
</evidence>
<dbReference type="UniPathway" id="UPA00252"/>
<gene>
    <name evidence="15" type="primary">hemG</name>
    <name evidence="15" type="ORF">FNX44_012700</name>
    <name evidence="14" type="ORF">H3147_18750</name>
</gene>
<comment type="pathway">
    <text evidence="4 12">Porphyrin-containing compound metabolism; protoheme biosynthesis.</text>
</comment>
<dbReference type="NCBIfam" id="TIGR00562">
    <property type="entry name" value="proto_IX_ox"/>
    <property type="match status" value="1"/>
</dbReference>
<evidence type="ECO:0000256" key="3">
    <source>
        <dbReference type="ARBA" id="ARBA00002185"/>
    </source>
</evidence>
<evidence type="ECO:0000256" key="2">
    <source>
        <dbReference type="ARBA" id="ARBA00001974"/>
    </source>
</evidence>
<evidence type="ECO:0000256" key="8">
    <source>
        <dbReference type="ARBA" id="ARBA00022630"/>
    </source>
</evidence>
<organism evidence="15 16">
    <name type="scientific">Streptomyces alkaliterrae</name>
    <dbReference type="NCBI Taxonomy" id="2213162"/>
    <lineage>
        <taxon>Bacteria</taxon>
        <taxon>Bacillati</taxon>
        <taxon>Actinomycetota</taxon>
        <taxon>Actinomycetes</taxon>
        <taxon>Kitasatosporales</taxon>
        <taxon>Streptomycetaceae</taxon>
        <taxon>Streptomyces</taxon>
    </lineage>
</organism>
<reference evidence="15 16" key="1">
    <citation type="submission" date="2019-10" db="EMBL/GenBank/DDBJ databases">
        <title>Streptomyces sp. nov., a novel actinobacterium isolated from alkaline environment.</title>
        <authorList>
            <person name="Golinska P."/>
        </authorList>
    </citation>
    <scope>NUCLEOTIDE SEQUENCE [LARGE SCALE GENOMIC DNA]</scope>
    <source>
        <strain evidence="15 16">OF1</strain>
    </source>
</reference>
<comment type="subcellular location">
    <subcellularLocation>
        <location evidence="12">Cytoplasm</location>
    </subcellularLocation>
</comment>
<evidence type="ECO:0000256" key="11">
    <source>
        <dbReference type="ARBA" id="ARBA00023133"/>
    </source>
</evidence>
<dbReference type="EMBL" id="VJYK02000109">
    <property type="protein sequence ID" value="MQS02716.1"/>
    <property type="molecule type" value="Genomic_DNA"/>
</dbReference>
<dbReference type="GO" id="GO:0005737">
    <property type="term" value="C:cytoplasm"/>
    <property type="evidence" value="ECO:0007669"/>
    <property type="project" value="UniProtKB-SubCell"/>
</dbReference>
<comment type="function">
    <text evidence="3 12">Involved in coproporphyrin-dependent heme b biosynthesis. Catalyzes the oxidation of coproporphyrinogen III to coproporphyrin III.</text>
</comment>